<feature type="transmembrane region" description="Helical" evidence="6">
    <location>
        <begin position="210"/>
        <end position="232"/>
    </location>
</feature>
<feature type="transmembrane region" description="Helical" evidence="6">
    <location>
        <begin position="153"/>
        <end position="172"/>
    </location>
</feature>
<evidence type="ECO:0000256" key="2">
    <source>
        <dbReference type="ARBA" id="ARBA00022692"/>
    </source>
</evidence>
<proteinExistence type="predicted"/>
<dbReference type="Pfam" id="PF01027">
    <property type="entry name" value="Bax1-I"/>
    <property type="match status" value="1"/>
</dbReference>
<feature type="transmembrane region" description="Helical" evidence="6">
    <location>
        <begin position="178"/>
        <end position="198"/>
    </location>
</feature>
<feature type="transmembrane region" description="Helical" evidence="6">
    <location>
        <begin position="69"/>
        <end position="87"/>
    </location>
</feature>
<keyword evidence="4 6" id="KW-0472">Membrane</keyword>
<evidence type="ECO:0000256" key="6">
    <source>
        <dbReference type="SAM" id="Phobius"/>
    </source>
</evidence>
<feature type="region of interest" description="Disordered" evidence="5">
    <location>
        <begin position="249"/>
        <end position="274"/>
    </location>
</feature>
<organism evidence="7 8">
    <name type="scientific">macacine betaherpesvirus 8</name>
    <dbReference type="NCBI Taxonomy" id="2560567"/>
    <lineage>
        <taxon>Viruses</taxon>
        <taxon>Duplodnaviria</taxon>
        <taxon>Heunggongvirae</taxon>
        <taxon>Peploviricota</taxon>
        <taxon>Herviviricetes</taxon>
        <taxon>Herpesvirales</taxon>
        <taxon>Orthoherpesviridae</taxon>
        <taxon>Betaherpesvirinae</taxon>
        <taxon>Cytomegalovirus</taxon>
        <taxon>Cytomegalovirus macacinebeta8</taxon>
    </lineage>
</organism>
<evidence type="ECO:0000313" key="8">
    <source>
        <dbReference type="Proteomes" id="UP000174965"/>
    </source>
</evidence>
<evidence type="ECO:0000313" key="7">
    <source>
        <dbReference type="EMBL" id="AEQ32319.1"/>
    </source>
</evidence>
<dbReference type="InterPro" id="IPR006214">
    <property type="entry name" value="Bax_inhibitor_1-related"/>
</dbReference>
<evidence type="ECO:0000256" key="5">
    <source>
        <dbReference type="SAM" id="MobiDB-lite"/>
    </source>
</evidence>
<evidence type="ECO:0000256" key="3">
    <source>
        <dbReference type="ARBA" id="ARBA00022989"/>
    </source>
</evidence>
<protein>
    <submittedName>
        <fullName evidence="7">Membrane protein US17</fullName>
    </submittedName>
</protein>
<name>G8H0X1_9BETA</name>
<keyword evidence="2 6" id="KW-0812">Transmembrane</keyword>
<feature type="transmembrane region" description="Helical" evidence="6">
    <location>
        <begin position="94"/>
        <end position="114"/>
    </location>
</feature>
<feature type="transmembrane region" description="Helical" evidence="6">
    <location>
        <begin position="37"/>
        <end position="57"/>
    </location>
</feature>
<dbReference type="EMBL" id="JN227533">
    <property type="protein sequence ID" value="AEQ32319.1"/>
    <property type="molecule type" value="Genomic_DNA"/>
</dbReference>
<feature type="transmembrane region" description="Helical" evidence="6">
    <location>
        <begin position="120"/>
        <end position="141"/>
    </location>
</feature>
<accession>G8H0X1</accession>
<feature type="compositionally biased region" description="Polar residues" evidence="5">
    <location>
        <begin position="249"/>
        <end position="266"/>
    </location>
</feature>
<dbReference type="GO" id="GO:0016020">
    <property type="term" value="C:membrane"/>
    <property type="evidence" value="ECO:0007669"/>
    <property type="project" value="UniProtKB-SubCell"/>
</dbReference>
<dbReference type="Proteomes" id="UP000174965">
    <property type="component" value="Segment"/>
</dbReference>
<gene>
    <name evidence="7" type="ORF">cyUS17</name>
</gene>
<sequence>MTGHQVMRLIKKTRIQNQSLKLSHRCCLFSLHLYRTVSLQVSCTFVIGGLMILAAPYVKIPESICQTGFLPALSLLIPNACLTILHAKKQHSNSWTVLTIYTLVTATAVVLANLCVDITLVTWSGLLAGILFVTCTGLACLGDLHYRRWRTLGLIFFLILTITLVALSLQPLSLPNKILLGYYVIVLAFMLGVTVFDTSQLSKVSSSQETCVLGLCLYEDLIYCYLLVLLILTTESSLERLTSWMQHFSPSSTQNETRPTVHSAATSHGFENDD</sequence>
<keyword evidence="8" id="KW-1185">Reference proteome</keyword>
<comment type="subcellular location">
    <subcellularLocation>
        <location evidence="1">Membrane</location>
        <topology evidence="1">Multi-pass membrane protein</topology>
    </subcellularLocation>
</comment>
<keyword evidence="3 6" id="KW-1133">Transmembrane helix</keyword>
<evidence type="ECO:0000256" key="4">
    <source>
        <dbReference type="ARBA" id="ARBA00023136"/>
    </source>
</evidence>
<reference evidence="7 8" key="1">
    <citation type="journal article" date="2011" name="J. Virol.">
        <title>Genomic sequencing and characterization of cynomolgus macaque cytomegalovirus.</title>
        <authorList>
            <person name="Marsh A.K."/>
            <person name="Willer D.O."/>
            <person name="Ambagala A.P."/>
            <person name="Dzamba M."/>
            <person name="Chan J.K."/>
            <person name="Pilon R."/>
            <person name="Fournier J."/>
            <person name="Sandstrom P."/>
            <person name="Brudno M."/>
            <person name="Macdonald K.S."/>
        </authorList>
    </citation>
    <scope>NUCLEOTIDE SEQUENCE [LARGE SCALE GENOMIC DNA]</scope>
    <source>
        <strain evidence="7 8">Ottawa</strain>
    </source>
</reference>
<evidence type="ECO:0000256" key="1">
    <source>
        <dbReference type="ARBA" id="ARBA00004141"/>
    </source>
</evidence>